<feature type="domain" description="Tyr recombinase" evidence="7">
    <location>
        <begin position="157"/>
        <end position="331"/>
    </location>
</feature>
<dbReference type="Gene3D" id="1.10.150.130">
    <property type="match status" value="1"/>
</dbReference>
<proteinExistence type="inferred from homology"/>
<feature type="region of interest" description="Disordered" evidence="6">
    <location>
        <begin position="336"/>
        <end position="385"/>
    </location>
</feature>
<dbReference type="CDD" id="cd00397">
    <property type="entry name" value="DNA_BRE_C"/>
    <property type="match status" value="1"/>
</dbReference>
<dbReference type="GO" id="GO:0003677">
    <property type="term" value="F:DNA binding"/>
    <property type="evidence" value="ECO:0007669"/>
    <property type="project" value="UniProtKB-UniRule"/>
</dbReference>
<keyword evidence="10" id="KW-1185">Reference proteome</keyword>
<dbReference type="InterPro" id="IPR010998">
    <property type="entry name" value="Integrase_recombinase_N"/>
</dbReference>
<reference evidence="10" key="1">
    <citation type="submission" date="2016-10" db="EMBL/GenBank/DDBJ databases">
        <authorList>
            <person name="Varghese N."/>
            <person name="Submissions S."/>
        </authorList>
    </citation>
    <scope>NUCLEOTIDE SEQUENCE [LARGE SCALE GENOMIC DNA]</scope>
    <source>
        <strain evidence="10">DUS833</strain>
    </source>
</reference>
<dbReference type="InterPro" id="IPR050808">
    <property type="entry name" value="Phage_Integrase"/>
</dbReference>
<dbReference type="EMBL" id="FNKX01000002">
    <property type="protein sequence ID" value="SDR47227.1"/>
    <property type="molecule type" value="Genomic_DNA"/>
</dbReference>
<dbReference type="STRING" id="157910.SAMN05445850_4524"/>
<dbReference type="PROSITE" id="PS51898">
    <property type="entry name" value="TYR_RECOMBINASE"/>
    <property type="match status" value="1"/>
</dbReference>
<evidence type="ECO:0000256" key="6">
    <source>
        <dbReference type="SAM" id="MobiDB-lite"/>
    </source>
</evidence>
<dbReference type="AlphaFoldDB" id="A0A1H1JB58"/>
<dbReference type="InterPro" id="IPR011010">
    <property type="entry name" value="DNA_brk_join_enz"/>
</dbReference>
<organism evidence="9 10">
    <name type="scientific">Paraburkholderia tuberum</name>
    <dbReference type="NCBI Taxonomy" id="157910"/>
    <lineage>
        <taxon>Bacteria</taxon>
        <taxon>Pseudomonadati</taxon>
        <taxon>Pseudomonadota</taxon>
        <taxon>Betaproteobacteria</taxon>
        <taxon>Burkholderiales</taxon>
        <taxon>Burkholderiaceae</taxon>
        <taxon>Paraburkholderia</taxon>
    </lineage>
</organism>
<evidence type="ECO:0000259" key="8">
    <source>
        <dbReference type="PROSITE" id="PS51900"/>
    </source>
</evidence>
<accession>A0A1H1JB58</accession>
<protein>
    <submittedName>
        <fullName evidence="9">Site-specific recombinase XerD</fullName>
    </submittedName>
</protein>
<evidence type="ECO:0000256" key="2">
    <source>
        <dbReference type="ARBA" id="ARBA00022908"/>
    </source>
</evidence>
<dbReference type="InterPro" id="IPR044068">
    <property type="entry name" value="CB"/>
</dbReference>
<evidence type="ECO:0000256" key="5">
    <source>
        <dbReference type="PROSITE-ProRule" id="PRU01248"/>
    </source>
</evidence>
<evidence type="ECO:0000313" key="10">
    <source>
        <dbReference type="Proteomes" id="UP000199365"/>
    </source>
</evidence>
<dbReference type="SUPFAM" id="SSF56349">
    <property type="entry name" value="DNA breaking-rejoining enzymes"/>
    <property type="match status" value="1"/>
</dbReference>
<dbReference type="PROSITE" id="PS51900">
    <property type="entry name" value="CB"/>
    <property type="match status" value="1"/>
</dbReference>
<comment type="similarity">
    <text evidence="1">Belongs to the 'phage' integrase family.</text>
</comment>
<evidence type="ECO:0000256" key="4">
    <source>
        <dbReference type="ARBA" id="ARBA00023172"/>
    </source>
</evidence>
<gene>
    <name evidence="9" type="ORF">SAMN05445850_4524</name>
</gene>
<keyword evidence="4" id="KW-0233">DNA recombination</keyword>
<dbReference type="GO" id="GO:0006310">
    <property type="term" value="P:DNA recombination"/>
    <property type="evidence" value="ECO:0007669"/>
    <property type="project" value="UniProtKB-KW"/>
</dbReference>
<evidence type="ECO:0000256" key="3">
    <source>
        <dbReference type="ARBA" id="ARBA00023125"/>
    </source>
</evidence>
<dbReference type="PANTHER" id="PTHR30629:SF2">
    <property type="entry name" value="PROPHAGE INTEGRASE INTS-RELATED"/>
    <property type="match status" value="1"/>
</dbReference>
<dbReference type="RefSeq" id="WP_090807016.1">
    <property type="nucleotide sequence ID" value="NZ_FNKX01000002.1"/>
</dbReference>
<dbReference type="InterPro" id="IPR013762">
    <property type="entry name" value="Integrase-like_cat_sf"/>
</dbReference>
<keyword evidence="2" id="KW-0229">DNA integration</keyword>
<evidence type="ECO:0000256" key="1">
    <source>
        <dbReference type="ARBA" id="ARBA00008857"/>
    </source>
</evidence>
<dbReference type="Proteomes" id="UP000199365">
    <property type="component" value="Unassembled WGS sequence"/>
</dbReference>
<evidence type="ECO:0000313" key="9">
    <source>
        <dbReference type="EMBL" id="SDR47227.1"/>
    </source>
</evidence>
<feature type="domain" description="Core-binding (CB)" evidence="8">
    <location>
        <begin position="57"/>
        <end position="137"/>
    </location>
</feature>
<dbReference type="Gene3D" id="1.10.443.10">
    <property type="entry name" value="Intergrase catalytic core"/>
    <property type="match status" value="1"/>
</dbReference>
<evidence type="ECO:0000259" key="7">
    <source>
        <dbReference type="PROSITE" id="PS51898"/>
    </source>
</evidence>
<name>A0A1H1JB58_9BURK</name>
<keyword evidence="3 5" id="KW-0238">DNA-binding</keyword>
<dbReference type="GO" id="GO:0015074">
    <property type="term" value="P:DNA integration"/>
    <property type="evidence" value="ECO:0007669"/>
    <property type="project" value="UniProtKB-KW"/>
</dbReference>
<feature type="compositionally biased region" description="Polar residues" evidence="6">
    <location>
        <begin position="355"/>
        <end position="374"/>
    </location>
</feature>
<dbReference type="PANTHER" id="PTHR30629">
    <property type="entry name" value="PROPHAGE INTEGRASE"/>
    <property type="match status" value="1"/>
</dbReference>
<dbReference type="Pfam" id="PF00589">
    <property type="entry name" value="Phage_integrase"/>
    <property type="match status" value="1"/>
</dbReference>
<sequence length="385" mass="43206">MSYQLFRIGKVWHYRFQINGARVQRSTRETVKHKADTVANRAFTKAKLWARGESPVPTLRELFAQWLAAHEPVVSSAHIKAMERIARLHLYGLADMMIDELSTELIEDARIEHLKTHSRSSANHWLRSIKVACNWAVRRKVIPLLPWSVKLIKLQKRPRATLAVSMAAQWLDAIDAAAVRRPGIAIAVRLMLGAGLRESETITARWEWLDWERGTYTPGQTKGREADPVPLPVWLLDYLAPMRQSTGLIVRRPTGDAFAEGFTRRAMRLANDACEIRGVTPHRLRGTFATLLSEQGVPIQTIKRVMRHKDARTTMVYLESDLGAVVGAQARLTDTMGMKSSQKHQVSGEEMANDAAQSRINPDFANNSGSSVFNPATHGRQGANP</sequence>
<dbReference type="InterPro" id="IPR002104">
    <property type="entry name" value="Integrase_catalytic"/>
</dbReference>